<dbReference type="Gramene" id="AET4Gv20526800.1">
    <property type="protein sequence ID" value="AET4Gv20526800.1"/>
    <property type="gene ID" value="AET4Gv20526800"/>
</dbReference>
<evidence type="ECO:0000313" key="3">
    <source>
        <dbReference type="Proteomes" id="UP000015105"/>
    </source>
</evidence>
<name>A0A453IDD9_AEGTS</name>
<sequence>NGEGWLSKKEIEGMVKKKRLLQDAEKYKSEDKKQVKKENEEGWLSKEEFECVVKKKRMVKDAEKHKSEDRKQIKNESKGS</sequence>
<reference evidence="2" key="3">
    <citation type="journal article" date="2017" name="Nature">
        <title>Genome sequence of the progenitor of the wheat D genome Aegilops tauschii.</title>
        <authorList>
            <person name="Luo M.C."/>
            <person name="Gu Y.Q."/>
            <person name="Puiu D."/>
            <person name="Wang H."/>
            <person name="Twardziok S.O."/>
            <person name="Deal K.R."/>
            <person name="Huo N."/>
            <person name="Zhu T."/>
            <person name="Wang L."/>
            <person name="Wang Y."/>
            <person name="McGuire P.E."/>
            <person name="Liu S."/>
            <person name="Long H."/>
            <person name="Ramasamy R.K."/>
            <person name="Rodriguez J.C."/>
            <person name="Van S.L."/>
            <person name="Yuan L."/>
            <person name="Wang Z."/>
            <person name="Xia Z."/>
            <person name="Xiao L."/>
            <person name="Anderson O.D."/>
            <person name="Ouyang S."/>
            <person name="Liang Y."/>
            <person name="Zimin A.V."/>
            <person name="Pertea G."/>
            <person name="Qi P."/>
            <person name="Bennetzen J.L."/>
            <person name="Dai X."/>
            <person name="Dawson M.W."/>
            <person name="Muller H.G."/>
            <person name="Kugler K."/>
            <person name="Rivarola-Duarte L."/>
            <person name="Spannagl M."/>
            <person name="Mayer K.F.X."/>
            <person name="Lu F.H."/>
            <person name="Bevan M.W."/>
            <person name="Leroy P."/>
            <person name="Li P."/>
            <person name="You F.M."/>
            <person name="Sun Q."/>
            <person name="Liu Z."/>
            <person name="Lyons E."/>
            <person name="Wicker T."/>
            <person name="Salzberg S.L."/>
            <person name="Devos K.M."/>
            <person name="Dvorak J."/>
        </authorList>
    </citation>
    <scope>NUCLEOTIDE SEQUENCE [LARGE SCALE GENOMIC DNA]</scope>
    <source>
        <strain evidence="2">cv. AL8/78</strain>
    </source>
</reference>
<feature type="region of interest" description="Disordered" evidence="1">
    <location>
        <begin position="60"/>
        <end position="80"/>
    </location>
</feature>
<evidence type="ECO:0000313" key="2">
    <source>
        <dbReference type="EnsemblPlants" id="AET4Gv20526800.1"/>
    </source>
</evidence>
<proteinExistence type="predicted"/>
<reference evidence="2" key="4">
    <citation type="submission" date="2019-03" db="UniProtKB">
        <authorList>
            <consortium name="EnsemblPlants"/>
        </authorList>
    </citation>
    <scope>IDENTIFICATION</scope>
</reference>
<reference evidence="2" key="5">
    <citation type="journal article" date="2021" name="G3 (Bethesda)">
        <title>Aegilops tauschii genome assembly Aet v5.0 features greater sequence contiguity and improved annotation.</title>
        <authorList>
            <person name="Wang L."/>
            <person name="Zhu T."/>
            <person name="Rodriguez J.C."/>
            <person name="Deal K.R."/>
            <person name="Dubcovsky J."/>
            <person name="McGuire P.E."/>
            <person name="Lux T."/>
            <person name="Spannagl M."/>
            <person name="Mayer K.F.X."/>
            <person name="Baldrich P."/>
            <person name="Meyers B.C."/>
            <person name="Huo N."/>
            <person name="Gu Y.Q."/>
            <person name="Zhou H."/>
            <person name="Devos K.M."/>
            <person name="Bennetzen J.L."/>
            <person name="Unver T."/>
            <person name="Budak H."/>
            <person name="Gulick P.J."/>
            <person name="Galiba G."/>
            <person name="Kalapos B."/>
            <person name="Nelson D.R."/>
            <person name="Li P."/>
            <person name="You F.M."/>
            <person name="Luo M.C."/>
            <person name="Dvorak J."/>
        </authorList>
    </citation>
    <scope>NUCLEOTIDE SEQUENCE [LARGE SCALE GENOMIC DNA]</scope>
    <source>
        <strain evidence="2">cv. AL8/78</strain>
    </source>
</reference>
<organism evidence="2 3">
    <name type="scientific">Aegilops tauschii subsp. strangulata</name>
    <name type="common">Goatgrass</name>
    <dbReference type="NCBI Taxonomy" id="200361"/>
    <lineage>
        <taxon>Eukaryota</taxon>
        <taxon>Viridiplantae</taxon>
        <taxon>Streptophyta</taxon>
        <taxon>Embryophyta</taxon>
        <taxon>Tracheophyta</taxon>
        <taxon>Spermatophyta</taxon>
        <taxon>Magnoliopsida</taxon>
        <taxon>Liliopsida</taxon>
        <taxon>Poales</taxon>
        <taxon>Poaceae</taxon>
        <taxon>BOP clade</taxon>
        <taxon>Pooideae</taxon>
        <taxon>Triticodae</taxon>
        <taxon>Triticeae</taxon>
        <taxon>Triticinae</taxon>
        <taxon>Aegilops</taxon>
    </lineage>
</organism>
<reference evidence="3" key="1">
    <citation type="journal article" date="2014" name="Science">
        <title>Ancient hybridizations among the ancestral genomes of bread wheat.</title>
        <authorList>
            <consortium name="International Wheat Genome Sequencing Consortium,"/>
            <person name="Marcussen T."/>
            <person name="Sandve S.R."/>
            <person name="Heier L."/>
            <person name="Spannagl M."/>
            <person name="Pfeifer M."/>
            <person name="Jakobsen K.S."/>
            <person name="Wulff B.B."/>
            <person name="Steuernagel B."/>
            <person name="Mayer K.F."/>
            <person name="Olsen O.A."/>
        </authorList>
    </citation>
    <scope>NUCLEOTIDE SEQUENCE [LARGE SCALE GENOMIC DNA]</scope>
    <source>
        <strain evidence="3">cv. AL8/78</strain>
    </source>
</reference>
<evidence type="ECO:0008006" key="4">
    <source>
        <dbReference type="Google" id="ProtNLM"/>
    </source>
</evidence>
<dbReference type="Proteomes" id="UP000015105">
    <property type="component" value="Chromosome 4D"/>
</dbReference>
<reference evidence="3" key="2">
    <citation type="journal article" date="2017" name="Nat. Plants">
        <title>The Aegilops tauschii genome reveals multiple impacts of transposons.</title>
        <authorList>
            <person name="Zhao G."/>
            <person name="Zou C."/>
            <person name="Li K."/>
            <person name="Wang K."/>
            <person name="Li T."/>
            <person name="Gao L."/>
            <person name="Zhang X."/>
            <person name="Wang H."/>
            <person name="Yang Z."/>
            <person name="Liu X."/>
            <person name="Jiang W."/>
            <person name="Mao L."/>
            <person name="Kong X."/>
            <person name="Jiao Y."/>
            <person name="Jia J."/>
        </authorList>
    </citation>
    <scope>NUCLEOTIDE SEQUENCE [LARGE SCALE GENOMIC DNA]</scope>
    <source>
        <strain evidence="3">cv. AL8/78</strain>
    </source>
</reference>
<evidence type="ECO:0000256" key="1">
    <source>
        <dbReference type="SAM" id="MobiDB-lite"/>
    </source>
</evidence>
<protein>
    <recommendedName>
        <fullName evidence="4">EF-hand domain-containing protein</fullName>
    </recommendedName>
</protein>
<keyword evidence="3" id="KW-1185">Reference proteome</keyword>
<dbReference type="EnsemblPlants" id="AET4Gv20526800.1">
    <property type="protein sequence ID" value="AET4Gv20526800.1"/>
    <property type="gene ID" value="AET4Gv20526800"/>
</dbReference>
<accession>A0A453IDD9</accession>
<dbReference type="AlphaFoldDB" id="A0A453IDD9"/>